<reference evidence="3" key="1">
    <citation type="submission" date="2016-10" db="EMBL/GenBank/DDBJ databases">
        <authorList>
            <person name="Varghese N."/>
            <person name="Submissions S."/>
        </authorList>
    </citation>
    <scope>NUCLEOTIDE SEQUENCE [LARGE SCALE GENOMIC DNA]</scope>
    <source>
        <strain evidence="3">CGMCC 1.8711</strain>
    </source>
</reference>
<keyword evidence="1" id="KW-0472">Membrane</keyword>
<evidence type="ECO:0000313" key="3">
    <source>
        <dbReference type="Proteomes" id="UP000243250"/>
    </source>
</evidence>
<feature type="transmembrane region" description="Helical" evidence="1">
    <location>
        <begin position="59"/>
        <end position="78"/>
    </location>
</feature>
<dbReference type="STRING" id="555875.SAMN04488124_0086"/>
<feature type="transmembrane region" description="Helical" evidence="1">
    <location>
        <begin position="14"/>
        <end position="39"/>
    </location>
</feature>
<organism evidence="2 3">
    <name type="scientific">Halogeometricum limi</name>
    <dbReference type="NCBI Taxonomy" id="555875"/>
    <lineage>
        <taxon>Archaea</taxon>
        <taxon>Methanobacteriati</taxon>
        <taxon>Methanobacteriota</taxon>
        <taxon>Stenosarchaea group</taxon>
        <taxon>Halobacteria</taxon>
        <taxon>Halobacteriales</taxon>
        <taxon>Haloferacaceae</taxon>
        <taxon>Halogeometricum</taxon>
    </lineage>
</organism>
<gene>
    <name evidence="2" type="ORF">SAMN04488124_0086</name>
</gene>
<proteinExistence type="predicted"/>
<evidence type="ECO:0000256" key="1">
    <source>
        <dbReference type="SAM" id="Phobius"/>
    </source>
</evidence>
<protein>
    <recommendedName>
        <fullName evidence="4">SPW repeat-containing protein</fullName>
    </recommendedName>
</protein>
<sequence>MVRSPVTLGSVGRLLGYVAVLAGLVGAIQLFVGWVLPYLSVSPSGIGFVEGPGLGADNAPVAAFWAGVLVVLSILVSYAVRMESFASLVVLAVVLPVFAFLTGFSIGGFVAPFAGLVVLSTLAFAVDQFRADDGASEPDAAGRKSV</sequence>
<dbReference type="Proteomes" id="UP000243250">
    <property type="component" value="Unassembled WGS sequence"/>
</dbReference>
<feature type="transmembrane region" description="Helical" evidence="1">
    <location>
        <begin position="85"/>
        <end position="103"/>
    </location>
</feature>
<keyword evidence="3" id="KW-1185">Reference proteome</keyword>
<keyword evidence="1" id="KW-0812">Transmembrane</keyword>
<keyword evidence="1" id="KW-1133">Transmembrane helix</keyword>
<dbReference type="EMBL" id="FOYS01000001">
    <property type="protein sequence ID" value="SFR32242.1"/>
    <property type="molecule type" value="Genomic_DNA"/>
</dbReference>
<evidence type="ECO:0000313" key="2">
    <source>
        <dbReference type="EMBL" id="SFR32242.1"/>
    </source>
</evidence>
<dbReference type="AlphaFoldDB" id="A0A1I6FQL4"/>
<dbReference type="RefSeq" id="WP_089875710.1">
    <property type="nucleotide sequence ID" value="NZ_FOYS01000001.1"/>
</dbReference>
<accession>A0A1I6FQL4</accession>
<name>A0A1I6FQL4_9EURY</name>
<evidence type="ECO:0008006" key="4">
    <source>
        <dbReference type="Google" id="ProtNLM"/>
    </source>
</evidence>